<dbReference type="InterPro" id="IPR018647">
    <property type="entry name" value="SLFN_3-like_DNA/RNA_helicase"/>
</dbReference>
<dbReference type="InterPro" id="IPR011528">
    <property type="entry name" value="NERD"/>
</dbReference>
<dbReference type="InterPro" id="IPR027417">
    <property type="entry name" value="P-loop_NTPase"/>
</dbReference>
<dbReference type="EMBL" id="JALBUT010000003">
    <property type="protein sequence ID" value="MDX8415137.1"/>
    <property type="molecule type" value="Genomic_DNA"/>
</dbReference>
<feature type="domain" description="UvrD-like helicase C-terminal" evidence="8">
    <location>
        <begin position="474"/>
        <end position="526"/>
    </location>
</feature>
<dbReference type="Proteomes" id="UP001275932">
    <property type="component" value="Unassembled WGS sequence"/>
</dbReference>
<keyword evidence="2" id="KW-0378">Hydrolase</keyword>
<name>A0ABU4WI21_9BACT</name>
<organism evidence="9 10">
    <name type="scientific">Intestinicryptomonas porci</name>
    <dbReference type="NCBI Taxonomy" id="2926320"/>
    <lineage>
        <taxon>Bacteria</taxon>
        <taxon>Pseudomonadati</taxon>
        <taxon>Verrucomicrobiota</taxon>
        <taxon>Opitutia</taxon>
        <taxon>Opitutales</taxon>
        <taxon>Intestinicryptomonaceae</taxon>
        <taxon>Intestinicryptomonas</taxon>
    </lineage>
</organism>
<dbReference type="InterPro" id="IPR014017">
    <property type="entry name" value="DNA_helicase_UvrD-like_C"/>
</dbReference>
<proteinExistence type="predicted"/>
<evidence type="ECO:0000313" key="10">
    <source>
        <dbReference type="Proteomes" id="UP001275932"/>
    </source>
</evidence>
<evidence type="ECO:0000256" key="2">
    <source>
        <dbReference type="ARBA" id="ARBA00022801"/>
    </source>
</evidence>
<dbReference type="SUPFAM" id="SSF52540">
    <property type="entry name" value="P-loop containing nucleoside triphosphate hydrolases"/>
    <property type="match status" value="1"/>
</dbReference>
<keyword evidence="4" id="KW-0067">ATP-binding</keyword>
<dbReference type="PANTHER" id="PTHR11070">
    <property type="entry name" value="UVRD / RECB / PCRA DNA HELICASE FAMILY MEMBER"/>
    <property type="match status" value="1"/>
</dbReference>
<evidence type="ECO:0000259" key="7">
    <source>
        <dbReference type="Pfam" id="PF09848"/>
    </source>
</evidence>
<feature type="domain" description="NERD" evidence="6">
    <location>
        <begin position="15"/>
        <end position="128"/>
    </location>
</feature>
<evidence type="ECO:0000256" key="3">
    <source>
        <dbReference type="ARBA" id="ARBA00022806"/>
    </source>
</evidence>
<evidence type="ECO:0000256" key="5">
    <source>
        <dbReference type="ARBA" id="ARBA00034923"/>
    </source>
</evidence>
<evidence type="ECO:0000313" key="9">
    <source>
        <dbReference type="EMBL" id="MDX8415137.1"/>
    </source>
</evidence>
<evidence type="ECO:0000256" key="4">
    <source>
        <dbReference type="ARBA" id="ARBA00022840"/>
    </source>
</evidence>
<sequence length="538" mass="61548">MARLIPPVYIDNHSSGEEKLFRAFEHDEFSKDWIVLHSFDIPKHSTQGEGEVDFVILVKGCGVFCMEVKASSKISRKGGIWRYGSGNYRDARGPFKQVKDNTFSLMRRIKGECAELRNVPFFPIVAFTNCRFRNLKIGGAKEWDDDDFIDASDLEKRDFTRMLRDIFERQAKRHGLVIGDFVGEKFSLMLELLRPDFDAMLSPRERMSEVEVQSRKYTHEQFKILDSVIANDRIVVDGLAGTGKTVMAIEYARRVSKNSSVVFVTPANSLGKYLKEEADLEYPRHFVGSSDKFLRKYDEIKSFHPDGVDFLVLDEAQDFLDRDIFEKFNSILKGGILNGKWIMFGDYFSKPYDSEWRKKFDEFKAKFRPVICKLSYNCRNPKSVAKLVGNVAQFESGYENYLNSSPDDGSDLNIYSCKSDEDAAAKIASVLESLLRDATPQNAIALLSMKRDMPSLQKLLNSRIWGGRFSKNEEDQKITCSYVDDFKGLEQDFVLLCDVDDISTSEAKRLFYVGATRAKAGLFIFANPQTADFLLEKR</sequence>
<dbReference type="InterPro" id="IPR000212">
    <property type="entry name" value="DNA_helicase_UvrD/REP"/>
</dbReference>
<gene>
    <name evidence="9" type="ORF">MOX91_02950</name>
</gene>
<dbReference type="Pfam" id="PF08378">
    <property type="entry name" value="NERD"/>
    <property type="match status" value="1"/>
</dbReference>
<reference evidence="9 10" key="1">
    <citation type="submission" date="2022-03" db="EMBL/GenBank/DDBJ databases">
        <title>Novel taxa within the pig intestine.</title>
        <authorList>
            <person name="Wylensek D."/>
            <person name="Bishof K."/>
            <person name="Afrizal A."/>
            <person name="Clavel T."/>
        </authorList>
    </citation>
    <scope>NUCLEOTIDE SEQUENCE [LARGE SCALE GENOMIC DNA]</scope>
    <source>
        <strain evidence="9 10">CLA-KB-P66</strain>
    </source>
</reference>
<dbReference type="Pfam" id="PF13361">
    <property type="entry name" value="UvrD_C"/>
    <property type="match status" value="1"/>
</dbReference>
<accession>A0ABU4WI21</accession>
<dbReference type="RefSeq" id="WP_370396585.1">
    <property type="nucleotide sequence ID" value="NZ_JALBUT010000003.1"/>
</dbReference>
<evidence type="ECO:0000256" key="1">
    <source>
        <dbReference type="ARBA" id="ARBA00022741"/>
    </source>
</evidence>
<dbReference type="Gene3D" id="3.40.50.300">
    <property type="entry name" value="P-loop containing nucleotide triphosphate hydrolases"/>
    <property type="match status" value="2"/>
</dbReference>
<keyword evidence="1" id="KW-0547">Nucleotide-binding</keyword>
<dbReference type="PANTHER" id="PTHR11070:SF2">
    <property type="entry name" value="ATP-DEPENDENT DNA HELICASE SRS2"/>
    <property type="match status" value="1"/>
</dbReference>
<evidence type="ECO:0000259" key="8">
    <source>
        <dbReference type="Pfam" id="PF13361"/>
    </source>
</evidence>
<keyword evidence="10" id="KW-1185">Reference proteome</keyword>
<keyword evidence="3" id="KW-0347">Helicase</keyword>
<comment type="caution">
    <text evidence="9">The sequence shown here is derived from an EMBL/GenBank/DDBJ whole genome shotgun (WGS) entry which is preliminary data.</text>
</comment>
<protein>
    <recommendedName>
        <fullName evidence="5">DNA 3'-5' helicase II</fullName>
    </recommendedName>
</protein>
<evidence type="ECO:0000259" key="6">
    <source>
        <dbReference type="Pfam" id="PF08378"/>
    </source>
</evidence>
<dbReference type="Pfam" id="PF09848">
    <property type="entry name" value="SLFN-g3_helicase"/>
    <property type="match status" value="1"/>
</dbReference>
<feature type="domain" description="Schlafen group 3-like DNA/RNA helicase" evidence="7">
    <location>
        <begin position="234"/>
        <end position="325"/>
    </location>
</feature>